<accession>A0A2T4UCQ8</accession>
<dbReference type="Gene3D" id="3.40.50.20">
    <property type="match status" value="1"/>
</dbReference>
<evidence type="ECO:0000313" key="2">
    <source>
        <dbReference type="Proteomes" id="UP000240739"/>
    </source>
</evidence>
<sequence>MSGTLRTDARTAATLGLLTLALPLNAALTGAALARGAIRRARGVPAPPRATPAARPRTVLLSGGKMTKALQLARSFHAAGHRVVLVEAPKYRWSGHRFSAAVDVFRTVPPPEDPGYVDALVRIVREEGVDVYVPVCSPVSSLHDARARAALDGLCEVVHGDEETIAGLDDKASFTELAASLGLPVPEAHRITDPAQVLDVPAPQDGGHYVLKSIPYDPVHRLDLTPLPRPSRQETRAFVADLPISPEQPWVLQRFVDGQEYCTHTTVRDGRVRVHLCCESSAFQLNYEMVDVPEIDAWVRELVGRLRLTGQYSFDFLRSRTDGRVYAIECNPRTHSAITMLHDHPDVARAYLEDDDLPPVRPLPGSRPTYWLYWELWRLLSRPRTAPERLRTLWRGTDAIFDWDDPLPFLLVHHLQIPSLLLGNLRAHRPWVRIDFNIGKLVEPAGD</sequence>
<dbReference type="NCBIfam" id="NF005315">
    <property type="entry name" value="PRK06849.1"/>
    <property type="match status" value="1"/>
</dbReference>
<keyword evidence="2" id="KW-1185">Reference proteome</keyword>
<reference evidence="1 2" key="1">
    <citation type="submission" date="2018-03" db="EMBL/GenBank/DDBJ databases">
        <title>Aquarubrobacter algicola gen. nov., sp. nov., a novel actinobacterium isolated from shallow eutrophic lake during the end of cyanobacterial harmful algal blooms.</title>
        <authorList>
            <person name="Chun S.J."/>
        </authorList>
    </citation>
    <scope>NUCLEOTIDE SEQUENCE [LARGE SCALE GENOMIC DNA]</scope>
    <source>
        <strain evidence="1 2">Seoho-28</strain>
    </source>
</reference>
<proteinExistence type="predicted"/>
<dbReference type="OrthoDB" id="40611at2"/>
<comment type="caution">
    <text evidence="1">The sequence shown here is derived from an EMBL/GenBank/DDBJ whole genome shotgun (WGS) entry which is preliminary data.</text>
</comment>
<dbReference type="AlphaFoldDB" id="A0A2T4UCQ8"/>
<organism evidence="1 2">
    <name type="scientific">Paraconexibacter algicola</name>
    <dbReference type="NCBI Taxonomy" id="2133960"/>
    <lineage>
        <taxon>Bacteria</taxon>
        <taxon>Bacillati</taxon>
        <taxon>Actinomycetota</taxon>
        <taxon>Thermoleophilia</taxon>
        <taxon>Solirubrobacterales</taxon>
        <taxon>Paraconexibacteraceae</taxon>
        <taxon>Paraconexibacter</taxon>
    </lineage>
</organism>
<dbReference type="EMBL" id="PYYB01000004">
    <property type="protein sequence ID" value="PTL54992.1"/>
    <property type="molecule type" value="Genomic_DNA"/>
</dbReference>
<evidence type="ECO:0000313" key="1">
    <source>
        <dbReference type="EMBL" id="PTL54992.1"/>
    </source>
</evidence>
<dbReference type="Gene3D" id="3.30.470.20">
    <property type="entry name" value="ATP-grasp fold, B domain"/>
    <property type="match status" value="1"/>
</dbReference>
<protein>
    <submittedName>
        <fullName evidence="1">ATP-grasp enzyme</fullName>
    </submittedName>
</protein>
<dbReference type="RefSeq" id="WP_107571093.1">
    <property type="nucleotide sequence ID" value="NZ_PYYB01000004.1"/>
</dbReference>
<gene>
    <name evidence="1" type="ORF">C7Y72_20695</name>
</gene>
<dbReference type="Proteomes" id="UP000240739">
    <property type="component" value="Unassembled WGS sequence"/>
</dbReference>
<name>A0A2T4UCQ8_9ACTN</name>
<dbReference type="SUPFAM" id="SSF56059">
    <property type="entry name" value="Glutathione synthetase ATP-binding domain-like"/>
    <property type="match status" value="1"/>
</dbReference>